<sequence>MKRLNPIFILLTPYFAQAEVLQNIQGYYKTKSSIEYTGKKLVQNKVEYIHLDNAIKNYPTSTTIPVVVSDLSSYPTEISSLASKFDYKDAVCTTTIDGAKIAFEADSTLTRCEFTLSNIDKAMAKKSDGTLVFYQRYGSNENVTYLIEQIDSTGNNIESRFLFHDKGKIVGNLTKVERVSTGPDRFNVEHYSDYGDSDKSLSKVGLREYQWADNVSDALPTEVHTFSYVFGELAMINKSQAPYYWAIVDKVTLVAGKPIVESVKRYQKSLDGAQFVKDEYSKSDESMLLTYNFNNKNKLVGFNPDACLIQQIVNGNTQVDKYKGLFRRKDCLKPVNLTQFPKENYTSILNDSDVQVSVGSLKASAVSISQAIDALPSGSTPSLTESQYSTMKSKFDIAVNNYGPKLISLDFWK</sequence>
<dbReference type="EMBL" id="VTXO01000013">
    <property type="protein sequence ID" value="NOI83165.1"/>
    <property type="molecule type" value="Genomic_DNA"/>
</dbReference>
<accession>A0AAE5GUL1</accession>
<comment type="caution">
    <text evidence="1">The sequence shown here is derived from an EMBL/GenBank/DDBJ whole genome shotgun (WGS) entry which is preliminary data.</text>
</comment>
<evidence type="ECO:0000313" key="1">
    <source>
        <dbReference type="EMBL" id="NOI83165.1"/>
    </source>
</evidence>
<proteinExistence type="predicted"/>
<dbReference type="AlphaFoldDB" id="A0AAE5GUL1"/>
<reference evidence="1 2" key="1">
    <citation type="submission" date="2019-08" db="EMBL/GenBank/DDBJ databases">
        <title>Draft genome sequencing and comparative genomics of hatchery-associated Vibrios.</title>
        <authorList>
            <person name="Kehlet-Delgado H."/>
            <person name="Mueller R.S."/>
        </authorList>
    </citation>
    <scope>NUCLEOTIDE SEQUENCE [LARGE SCALE GENOMIC DNA]</scope>
    <source>
        <strain evidence="1 2">01-65-5-1</strain>
    </source>
</reference>
<organism evidence="1 2">
    <name type="scientific">Vibrio tubiashii</name>
    <dbReference type="NCBI Taxonomy" id="29498"/>
    <lineage>
        <taxon>Bacteria</taxon>
        <taxon>Pseudomonadati</taxon>
        <taxon>Pseudomonadota</taxon>
        <taxon>Gammaproteobacteria</taxon>
        <taxon>Vibrionales</taxon>
        <taxon>Vibrionaceae</taxon>
        <taxon>Vibrio</taxon>
        <taxon>Vibrio oreintalis group</taxon>
    </lineage>
</organism>
<gene>
    <name evidence="1" type="ORF">F0237_21125</name>
</gene>
<evidence type="ECO:0000313" key="2">
    <source>
        <dbReference type="Proteomes" id="UP000572722"/>
    </source>
</evidence>
<dbReference type="Proteomes" id="UP000572722">
    <property type="component" value="Unassembled WGS sequence"/>
</dbReference>
<protein>
    <submittedName>
        <fullName evidence="1">Uncharacterized protein</fullName>
    </submittedName>
</protein>
<dbReference type="RefSeq" id="WP_171325251.1">
    <property type="nucleotide sequence ID" value="NZ_VTXO01000013.1"/>
</dbReference>
<name>A0AAE5GUL1_9VIBR</name>